<evidence type="ECO:0000256" key="1">
    <source>
        <dbReference type="SAM" id="MobiDB-lite"/>
    </source>
</evidence>
<feature type="region of interest" description="Disordered" evidence="1">
    <location>
        <begin position="127"/>
        <end position="155"/>
    </location>
</feature>
<dbReference type="KEGG" id="lfp:Y981_09970"/>
<keyword evidence="2" id="KW-0472">Membrane</keyword>
<keyword evidence="2" id="KW-0812">Transmembrane</keyword>
<reference evidence="4" key="1">
    <citation type="submission" date="2014-02" db="EMBL/GenBank/DDBJ databases">
        <title>Complete genome sequence and comparative genomic analysis of the nitrogen-fixing bacterium Leptospirillum ferriphilum YSK.</title>
        <authorList>
            <person name="Guo X."/>
            <person name="Yin H."/>
            <person name="Liang Y."/>
            <person name="Hu Q."/>
            <person name="Ma L."/>
            <person name="Xiao Y."/>
            <person name="Zhang X."/>
            <person name="Qiu G."/>
            <person name="Liu X."/>
        </authorList>
    </citation>
    <scope>NUCLEOTIDE SEQUENCE [LARGE SCALE GENOMIC DNA]</scope>
    <source>
        <strain evidence="4">YSK</strain>
    </source>
</reference>
<proteinExistence type="predicted"/>
<dbReference type="AlphaFoldDB" id="A0A059XV26"/>
<accession>A0A059XV26</accession>
<name>A0A059XV26_9BACT</name>
<evidence type="ECO:0000313" key="3">
    <source>
        <dbReference type="EMBL" id="AIA30950.1"/>
    </source>
</evidence>
<evidence type="ECO:0000256" key="2">
    <source>
        <dbReference type="SAM" id="Phobius"/>
    </source>
</evidence>
<dbReference type="OrthoDB" id="9881247at2"/>
<dbReference type="Proteomes" id="UP000027059">
    <property type="component" value="Chromosome"/>
</dbReference>
<feature type="transmembrane region" description="Helical" evidence="2">
    <location>
        <begin position="69"/>
        <end position="89"/>
    </location>
</feature>
<protein>
    <submittedName>
        <fullName evidence="3">Uncharacterized protein</fullName>
    </submittedName>
</protein>
<feature type="compositionally biased region" description="Polar residues" evidence="1">
    <location>
        <begin position="140"/>
        <end position="155"/>
    </location>
</feature>
<gene>
    <name evidence="3" type="ORF">Y981_09970</name>
</gene>
<sequence>MLDLPPVIRIPLAILSGVLLFALLDRMFHLTEGAFHHLFGGGILWTYLLVPILVSFLVGYWIGPWGKFLAAIPPMTYILVAYLIASRHADYHSIGIPTAPFMMIFFITVPEVSFSGGWAGEVLRKKRDQRRRREARLRESMSQNAPSTSERGIKP</sequence>
<dbReference type="EMBL" id="CP007243">
    <property type="protein sequence ID" value="AIA30950.1"/>
    <property type="molecule type" value="Genomic_DNA"/>
</dbReference>
<keyword evidence="2" id="KW-1133">Transmembrane helix</keyword>
<reference evidence="3 4" key="2">
    <citation type="journal article" date="2015" name="Biomed. Res. Int.">
        <title>Effects of Arsenite Resistance on the Growth and Functional Gene Expression of Leptospirillum ferriphilum and Acidithiobacillus thiooxidans in Pure Culture and Coculture.</title>
        <authorList>
            <person name="Jiang H."/>
            <person name="Liang Y."/>
            <person name="Yin H."/>
            <person name="Xiao Y."/>
            <person name="Guo X."/>
            <person name="Xu Y."/>
            <person name="Hu Q."/>
            <person name="Liu H."/>
            <person name="Liu X."/>
        </authorList>
    </citation>
    <scope>NUCLEOTIDE SEQUENCE [LARGE SCALE GENOMIC DNA]</scope>
    <source>
        <strain evidence="3 4">YSK</strain>
    </source>
</reference>
<dbReference type="HOGENOM" id="CLU_1693326_0_0_0"/>
<keyword evidence="4" id="KW-1185">Reference proteome</keyword>
<organism evidence="3 4">
    <name type="scientific">Leptospirillum ferriphilum YSK</name>
    <dbReference type="NCBI Taxonomy" id="1441628"/>
    <lineage>
        <taxon>Bacteria</taxon>
        <taxon>Pseudomonadati</taxon>
        <taxon>Nitrospirota</taxon>
        <taxon>Nitrospiria</taxon>
        <taxon>Nitrospirales</taxon>
        <taxon>Nitrospiraceae</taxon>
        <taxon>Leptospirillum</taxon>
    </lineage>
</organism>
<feature type="transmembrane region" description="Helical" evidence="2">
    <location>
        <begin position="44"/>
        <end position="62"/>
    </location>
</feature>
<feature type="transmembrane region" description="Helical" evidence="2">
    <location>
        <begin position="7"/>
        <end position="24"/>
    </location>
</feature>
<evidence type="ECO:0000313" key="4">
    <source>
        <dbReference type="Proteomes" id="UP000027059"/>
    </source>
</evidence>
<feature type="transmembrane region" description="Helical" evidence="2">
    <location>
        <begin position="101"/>
        <end position="123"/>
    </location>
</feature>